<evidence type="ECO:0000256" key="7">
    <source>
        <dbReference type="ARBA" id="ARBA00035120"/>
    </source>
</evidence>
<keyword evidence="10" id="KW-0406">Ion transport</keyword>
<evidence type="ECO:0000256" key="1">
    <source>
        <dbReference type="ARBA" id="ARBA00004651"/>
    </source>
</evidence>
<accession>D2JCV5</accession>
<dbReference type="RefSeq" id="WP_002503838.1">
    <property type="nucleotide sequence ID" value="NZ_JAAUVT010000030.1"/>
</dbReference>
<evidence type="ECO:0000256" key="5">
    <source>
        <dbReference type="ARBA" id="ARBA00023136"/>
    </source>
</evidence>
<keyword evidence="6 10" id="KW-0407">Ion channel</keyword>
<comment type="similarity">
    <text evidence="7 10">Belongs to the fluoride channel Fluc/FEX (TC 1.A.43) family.</text>
</comment>
<reference evidence="11" key="2">
    <citation type="submission" date="2009-12" db="EMBL/GenBank/DDBJ databases">
        <authorList>
            <person name="Summers A.O."/>
            <person name="Shearer J."/>
            <person name="Wireman J."/>
        </authorList>
    </citation>
    <scope>NUCLEOTIDE SEQUENCE</scope>
    <source>
        <strain evidence="11">CDC19</strain>
        <plasmid evidence="11">SAP024A</plasmid>
    </source>
</reference>
<dbReference type="HAMAP" id="MF_00454">
    <property type="entry name" value="FluC"/>
    <property type="match status" value="1"/>
</dbReference>
<protein>
    <recommendedName>
        <fullName evidence="10">Fluoride-specific ion channel FluC</fullName>
    </recommendedName>
</protein>
<dbReference type="EMBL" id="GQ900469">
    <property type="protein sequence ID" value="ADA62568.1"/>
    <property type="molecule type" value="Genomic_DNA"/>
</dbReference>
<keyword evidence="10" id="KW-0915">Sodium</keyword>
<evidence type="ECO:0000256" key="10">
    <source>
        <dbReference type="HAMAP-Rule" id="MF_00454"/>
    </source>
</evidence>
<reference evidence="11" key="1">
    <citation type="submission" date="2009-08" db="EMBL/GenBank/DDBJ databases">
        <authorList>
            <person name="Gill J."/>
            <person name="Borman J."/>
            <person name="Shetty J."/>
            <person name="Hostetler J."/>
            <person name="Durkin S."/>
            <person name="Montgomery B."/>
        </authorList>
    </citation>
    <scope>NUCLEOTIDE SEQUENCE</scope>
    <source>
        <strain evidence="11">CDC19</strain>
        <plasmid evidence="11">SAP024A</plasmid>
    </source>
</reference>
<keyword evidence="10" id="KW-0813">Transport</keyword>
<keyword evidence="11" id="KW-0614">Plasmid</keyword>
<feature type="transmembrane region" description="Helical" evidence="10">
    <location>
        <begin position="100"/>
        <end position="121"/>
    </location>
</feature>
<comment type="catalytic activity">
    <reaction evidence="8">
        <text>fluoride(in) = fluoride(out)</text>
        <dbReference type="Rhea" id="RHEA:76159"/>
        <dbReference type="ChEBI" id="CHEBI:17051"/>
    </reaction>
    <physiologicalReaction direction="left-to-right" evidence="8">
        <dbReference type="Rhea" id="RHEA:76160"/>
    </physiologicalReaction>
</comment>
<feature type="transmembrane region" description="Helical" evidence="10">
    <location>
        <begin position="34"/>
        <end position="55"/>
    </location>
</feature>
<keyword evidence="3 10" id="KW-0812">Transmembrane</keyword>
<evidence type="ECO:0000256" key="3">
    <source>
        <dbReference type="ARBA" id="ARBA00022692"/>
    </source>
</evidence>
<dbReference type="AlphaFoldDB" id="D2JCV5"/>
<keyword evidence="2 10" id="KW-1003">Cell membrane</keyword>
<sequence>MMWNILLIGIAGILGALLRYEISNVINKQSESHFPSATMTINIIGSILIGIVMGLNLDNKLVIILSVGFIGSFTTFSTFIKESFSLVRERNIPLFLKYLCFSYVISIIGCFLSIITTQYFISK</sequence>
<feature type="binding site" evidence="10">
    <location>
        <position position="74"/>
    </location>
    <ligand>
        <name>Na(+)</name>
        <dbReference type="ChEBI" id="CHEBI:29101"/>
        <note>structural</note>
    </ligand>
</feature>
<comment type="subcellular location">
    <subcellularLocation>
        <location evidence="1 10">Cell membrane</location>
        <topology evidence="1 10">Multi-pass membrane protein</topology>
    </subcellularLocation>
</comment>
<feature type="transmembrane region" description="Helical" evidence="10">
    <location>
        <begin position="6"/>
        <end position="22"/>
    </location>
</feature>
<dbReference type="PANTHER" id="PTHR28259">
    <property type="entry name" value="FLUORIDE EXPORT PROTEIN 1-RELATED"/>
    <property type="match status" value="1"/>
</dbReference>
<comment type="activity regulation">
    <text evidence="10">Na(+) is not transported, but it plays an essential structural role and its presence is essential for fluoride channel function.</text>
</comment>
<dbReference type="InterPro" id="IPR003691">
    <property type="entry name" value="FluC"/>
</dbReference>
<geneLocation type="plasmid" evidence="11">
    <name>SAP024A</name>
</geneLocation>
<evidence type="ECO:0000256" key="6">
    <source>
        <dbReference type="ARBA" id="ARBA00023303"/>
    </source>
</evidence>
<dbReference type="GO" id="GO:0062054">
    <property type="term" value="F:fluoride channel activity"/>
    <property type="evidence" value="ECO:0007669"/>
    <property type="project" value="UniProtKB-UniRule"/>
</dbReference>
<evidence type="ECO:0000256" key="9">
    <source>
        <dbReference type="ARBA" id="ARBA00049940"/>
    </source>
</evidence>
<comment type="function">
    <text evidence="9 10">Fluoride-specific ion channel. Important for reducing fluoride concentration in the cell, thus reducing its toxicity.</text>
</comment>
<dbReference type="PANTHER" id="PTHR28259:SF1">
    <property type="entry name" value="FLUORIDE EXPORT PROTEIN 1-RELATED"/>
    <property type="match status" value="1"/>
</dbReference>
<organism evidence="11">
    <name type="scientific">Staphylococcus epidermidis</name>
    <dbReference type="NCBI Taxonomy" id="1282"/>
    <lineage>
        <taxon>Bacteria</taxon>
        <taxon>Bacillati</taxon>
        <taxon>Bacillota</taxon>
        <taxon>Bacilli</taxon>
        <taxon>Bacillales</taxon>
        <taxon>Staphylococcaceae</taxon>
        <taxon>Staphylococcus</taxon>
    </lineage>
</organism>
<keyword evidence="4 10" id="KW-1133">Transmembrane helix</keyword>
<name>D2JCV5_STAEP</name>
<proteinExistence type="inferred from homology"/>
<keyword evidence="5 10" id="KW-0472">Membrane</keyword>
<dbReference type="Pfam" id="PF02537">
    <property type="entry name" value="CRCB"/>
    <property type="match status" value="1"/>
</dbReference>
<dbReference type="GO" id="GO:0046872">
    <property type="term" value="F:metal ion binding"/>
    <property type="evidence" value="ECO:0007669"/>
    <property type="project" value="UniProtKB-KW"/>
</dbReference>
<evidence type="ECO:0000256" key="4">
    <source>
        <dbReference type="ARBA" id="ARBA00022989"/>
    </source>
</evidence>
<evidence type="ECO:0000256" key="2">
    <source>
        <dbReference type="ARBA" id="ARBA00022475"/>
    </source>
</evidence>
<feature type="binding site" evidence="10">
    <location>
        <position position="71"/>
    </location>
    <ligand>
        <name>Na(+)</name>
        <dbReference type="ChEBI" id="CHEBI:29101"/>
        <note>structural</note>
    </ligand>
</feature>
<evidence type="ECO:0000256" key="8">
    <source>
        <dbReference type="ARBA" id="ARBA00035585"/>
    </source>
</evidence>
<gene>
    <name evidence="10" type="primary">fluC</name>
    <name evidence="10" type="synonym">crcB</name>
    <name evidence="11" type="ORF">SAP024A_003</name>
</gene>
<keyword evidence="10" id="KW-0479">Metal-binding</keyword>
<evidence type="ECO:0000313" key="11">
    <source>
        <dbReference type="EMBL" id="ADA62568.1"/>
    </source>
</evidence>
<dbReference type="GO" id="GO:0005886">
    <property type="term" value="C:plasma membrane"/>
    <property type="evidence" value="ECO:0007669"/>
    <property type="project" value="UniProtKB-SubCell"/>
</dbReference>
<feature type="transmembrane region" description="Helical" evidence="10">
    <location>
        <begin position="61"/>
        <end position="80"/>
    </location>
</feature>
<dbReference type="GO" id="GO:0140114">
    <property type="term" value="P:cellular detoxification of fluoride"/>
    <property type="evidence" value="ECO:0007669"/>
    <property type="project" value="UniProtKB-UniRule"/>
</dbReference>